<gene>
    <name evidence="1" type="ORF">AT302_13245</name>
</gene>
<organism evidence="1 2">
    <name type="scientific">Pandoraea norimbergensis</name>
    <dbReference type="NCBI Taxonomy" id="93219"/>
    <lineage>
        <taxon>Bacteria</taxon>
        <taxon>Pseudomonadati</taxon>
        <taxon>Pseudomonadota</taxon>
        <taxon>Betaproteobacteria</taxon>
        <taxon>Burkholderiales</taxon>
        <taxon>Burkholderiaceae</taxon>
        <taxon>Pandoraea</taxon>
    </lineage>
</organism>
<accession>A0ABN4JI51</accession>
<evidence type="ECO:0000313" key="2">
    <source>
        <dbReference type="Proteomes" id="UP000060277"/>
    </source>
</evidence>
<sequence>MTVNKFLAAVAMVSSGLFVWKSQQQPRWDGAFPVRRAVISKDTAGGIVRDTATNGKLLFTLALGDDCLFLSGDDWERVDKKDAASTTVPVFCRNKGSGWTDLSLLVCNEFVSSAPLKGW</sequence>
<keyword evidence="2" id="KW-1185">Reference proteome</keyword>
<dbReference type="Proteomes" id="UP000060277">
    <property type="component" value="Chromosome"/>
</dbReference>
<name>A0ABN4JI51_9BURK</name>
<protein>
    <submittedName>
        <fullName evidence="1">Uncharacterized protein</fullName>
    </submittedName>
</protein>
<proteinExistence type="predicted"/>
<reference evidence="2" key="1">
    <citation type="submission" date="2015-12" db="EMBL/GenBank/DDBJ databases">
        <title>Complete genome sequence of Pandoraea norimbergensis DSM 11628.</title>
        <authorList>
            <person name="Ee R."/>
            <person name="Lim Y.-L."/>
            <person name="Yong D."/>
            <person name="Yin W.-F."/>
            <person name="Chan K.-G."/>
        </authorList>
    </citation>
    <scope>NUCLEOTIDE SEQUENCE [LARGE SCALE GENOMIC DNA]</scope>
    <source>
        <strain evidence="2">DSM 11628</strain>
    </source>
</reference>
<dbReference type="EMBL" id="CP013480">
    <property type="protein sequence ID" value="ALS60603.1"/>
    <property type="molecule type" value="Genomic_DNA"/>
</dbReference>
<evidence type="ECO:0000313" key="1">
    <source>
        <dbReference type="EMBL" id="ALS60603.1"/>
    </source>
</evidence>